<protein>
    <recommendedName>
        <fullName evidence="6">DUF4378 domain-containing protein</fullName>
    </recommendedName>
</protein>
<sequence>MAKKSQRRPLRYEKDQTGCISGLISIFDFRHGRSTRKLLPDRRRGSRQAVGSRSSHTQEMLLRSNEKSQDTEDGTECGIASSETAKTSVKKLMEEEMFNEQGPIKHTNDPEVGQEIFYPEPGCHTRRNRKHTNKSCKRTNDINLCDTDAVKDLGPQKPCDGVDNQKTSDKIDFEIIMHLLHDHFDMRSDQASAVDEGKLSAAIKIFIDQSSSKIKHSREDGLNQQSAEFMDALDRLSSKKDLLLKLLQDPNSLLVEQIKGLESANLERDLHSNSLPRSSFLEDKLNLSKTDELINHKQNRKFFRRRSKSQESFLSMASEKCQSSSKIVILKPGSTALRQQNAEMNVSTSMQSDYQDGNKIQGERSQFSFTEIKRKLKHAMRKERLGISPDGITHKNPLDHQKQHDFDKGVGGENVGWRSPNRNHFYTERFAKPSMHVKRGDTISKPNDTETSTVKETAEHTKPGISNIYLEAKKHLLEMLSSGDDDAELNSQQLPKSLGRILSFSEYNYSPNSSPRTGTEDSSVAAERTLSPCGGIGIVKQRTDQLVQENLDDHSSPQKYSSEIESRTTCVNPDEGVGSLEASRSLSSEHNHANLEEENLLAAQDATISEGATGIEETTKLGQEDNEIPDASCQFNSPYGMEDGQNGDVAGECHEDSSRQSLEMKSLGECQTVSSPSYSSVKVEDFEGAIDRTERPSPVSVLEPLFVEDDISPARTMSRPVELEIQPRQIHFEEWRSSNEQAICVQTSLEDEESAFEYVEAVLLGSGLVWDEYLLRWLSSSPVLDSVLYDEVELFSSRSHHEQRLLFDCTNEVLEEVCDRYFGCFPLMSISKQNIRPVPTRMNLIHEIWEGVEWHLLQYPQPRSLDQLLKKDMAKSRTWMDLRSEIRHIGTEMEEAILDNLVEDTISSLIYDALESDFLASSADPNEVHSIDL</sequence>
<feature type="region of interest" description="Disordered" evidence="1">
    <location>
        <begin position="550"/>
        <end position="591"/>
    </location>
</feature>
<evidence type="ECO:0000313" key="5">
    <source>
        <dbReference type="Proteomes" id="UP001630127"/>
    </source>
</evidence>
<feature type="compositionally biased region" description="Polar residues" evidence="1">
    <location>
        <begin position="49"/>
        <end position="58"/>
    </location>
</feature>
<feature type="domain" description="DUF4378" evidence="3">
    <location>
        <begin position="756"/>
        <end position="904"/>
    </location>
</feature>
<keyword evidence="5" id="KW-1185">Reference proteome</keyword>
<gene>
    <name evidence="4" type="ORF">ACH5RR_000181</name>
</gene>
<feature type="region of interest" description="Disordered" evidence="1">
    <location>
        <begin position="39"/>
        <end position="84"/>
    </location>
</feature>
<evidence type="ECO:0008006" key="6">
    <source>
        <dbReference type="Google" id="ProtNLM"/>
    </source>
</evidence>
<feature type="region of interest" description="Disordered" evidence="1">
    <location>
        <begin position="620"/>
        <end position="657"/>
    </location>
</feature>
<feature type="compositionally biased region" description="Polar residues" evidence="1">
    <location>
        <begin position="444"/>
        <end position="455"/>
    </location>
</feature>
<evidence type="ECO:0000313" key="4">
    <source>
        <dbReference type="EMBL" id="KAL3536815.1"/>
    </source>
</evidence>
<dbReference type="Pfam" id="PF14309">
    <property type="entry name" value="DUF4378"/>
    <property type="match status" value="1"/>
</dbReference>
<accession>A0ABD3AZW9</accession>
<feature type="domain" description="DUF3741" evidence="2">
    <location>
        <begin position="209"/>
        <end position="252"/>
    </location>
</feature>
<evidence type="ECO:0000256" key="1">
    <source>
        <dbReference type="SAM" id="MobiDB-lite"/>
    </source>
</evidence>
<dbReference type="InterPro" id="IPR022212">
    <property type="entry name" value="DUF3741"/>
</dbReference>
<dbReference type="AlphaFoldDB" id="A0ABD3AZW9"/>
<dbReference type="Proteomes" id="UP001630127">
    <property type="component" value="Unassembled WGS sequence"/>
</dbReference>
<organism evidence="4 5">
    <name type="scientific">Cinchona calisaya</name>
    <dbReference type="NCBI Taxonomy" id="153742"/>
    <lineage>
        <taxon>Eukaryota</taxon>
        <taxon>Viridiplantae</taxon>
        <taxon>Streptophyta</taxon>
        <taxon>Embryophyta</taxon>
        <taxon>Tracheophyta</taxon>
        <taxon>Spermatophyta</taxon>
        <taxon>Magnoliopsida</taxon>
        <taxon>eudicotyledons</taxon>
        <taxon>Gunneridae</taxon>
        <taxon>Pentapetalae</taxon>
        <taxon>asterids</taxon>
        <taxon>lamiids</taxon>
        <taxon>Gentianales</taxon>
        <taxon>Rubiaceae</taxon>
        <taxon>Cinchonoideae</taxon>
        <taxon>Cinchoneae</taxon>
        <taxon>Cinchona</taxon>
    </lineage>
</organism>
<dbReference type="PANTHER" id="PTHR47212">
    <property type="entry name" value="ADHESIN-LIKE PROTEIN, PUTATIVE (DUF3741)-RELATED"/>
    <property type="match status" value="1"/>
</dbReference>
<dbReference type="EMBL" id="JBJUIK010000001">
    <property type="protein sequence ID" value="KAL3536815.1"/>
    <property type="molecule type" value="Genomic_DNA"/>
</dbReference>
<dbReference type="Pfam" id="PF12552">
    <property type="entry name" value="DUF3741"/>
    <property type="match status" value="1"/>
</dbReference>
<proteinExistence type="predicted"/>
<feature type="region of interest" description="Disordered" evidence="1">
    <location>
        <begin position="437"/>
        <end position="460"/>
    </location>
</feature>
<dbReference type="InterPro" id="IPR025486">
    <property type="entry name" value="DUF4378"/>
</dbReference>
<feature type="compositionally biased region" description="Basic and acidic residues" evidence="1">
    <location>
        <begin position="551"/>
        <end position="566"/>
    </location>
</feature>
<dbReference type="PANTHER" id="PTHR47212:SF4">
    <property type="entry name" value="ADHESIN-LIKE PROTEIN, PUTATIVE (DUF3741)-RELATED"/>
    <property type="match status" value="1"/>
</dbReference>
<evidence type="ECO:0000259" key="2">
    <source>
        <dbReference type="Pfam" id="PF12552"/>
    </source>
</evidence>
<evidence type="ECO:0000259" key="3">
    <source>
        <dbReference type="Pfam" id="PF14309"/>
    </source>
</evidence>
<comment type="caution">
    <text evidence="4">The sequence shown here is derived from an EMBL/GenBank/DDBJ whole genome shotgun (WGS) entry which is preliminary data.</text>
</comment>
<name>A0ABD3AZW9_9GENT</name>
<reference evidence="4 5" key="1">
    <citation type="submission" date="2024-11" db="EMBL/GenBank/DDBJ databases">
        <title>A near-complete genome assembly of Cinchona calisaya.</title>
        <authorList>
            <person name="Lian D.C."/>
            <person name="Zhao X.W."/>
            <person name="Wei L."/>
        </authorList>
    </citation>
    <scope>NUCLEOTIDE SEQUENCE [LARGE SCALE GENOMIC DNA]</scope>
    <source>
        <tissue evidence="4">Nenye</tissue>
    </source>
</reference>